<feature type="compositionally biased region" description="Basic residues" evidence="1">
    <location>
        <begin position="287"/>
        <end position="304"/>
    </location>
</feature>
<evidence type="ECO:0000256" key="1">
    <source>
        <dbReference type="SAM" id="MobiDB-lite"/>
    </source>
</evidence>
<feature type="compositionally biased region" description="Basic and acidic residues" evidence="1">
    <location>
        <begin position="94"/>
        <end position="111"/>
    </location>
</feature>
<feature type="compositionally biased region" description="Basic residues" evidence="1">
    <location>
        <begin position="153"/>
        <end position="169"/>
    </location>
</feature>
<feature type="region of interest" description="Disordered" evidence="1">
    <location>
        <begin position="1"/>
        <end position="245"/>
    </location>
</feature>
<feature type="region of interest" description="Disordered" evidence="1">
    <location>
        <begin position="278"/>
        <end position="533"/>
    </location>
</feature>
<feature type="compositionally biased region" description="Basic residues" evidence="1">
    <location>
        <begin position="465"/>
        <end position="477"/>
    </location>
</feature>
<reference evidence="2" key="1">
    <citation type="submission" date="2020-02" db="EMBL/GenBank/DDBJ databases">
        <authorList>
            <person name="Meier V. D."/>
        </authorList>
    </citation>
    <scope>NUCLEOTIDE SEQUENCE</scope>
    <source>
        <strain evidence="2">AVDCRST_MAG04</strain>
    </source>
</reference>
<gene>
    <name evidence="2" type="ORF">AVDCRST_MAG04-2946</name>
</gene>
<feature type="compositionally biased region" description="Basic residues" evidence="1">
    <location>
        <begin position="185"/>
        <end position="196"/>
    </location>
</feature>
<protein>
    <submittedName>
        <fullName evidence="2">Ortholog of Bordetella pertussis (BX470248) BP2101</fullName>
    </submittedName>
</protein>
<dbReference type="EMBL" id="CADCTL010000212">
    <property type="protein sequence ID" value="CAA9269141.1"/>
    <property type="molecule type" value="Genomic_DNA"/>
</dbReference>
<feature type="non-terminal residue" evidence="2">
    <location>
        <position position="1"/>
    </location>
</feature>
<feature type="non-terminal residue" evidence="2">
    <location>
        <position position="533"/>
    </location>
</feature>
<sequence>ARSLRVARRRPRAPHRRAARRAVRPGNRMARPGRRTARREQSAALGGAGRPRSFLGRHARPVGGDDRHQLRAAPGGVRPRPRLHRRHVPPGQRLPDHRGLLARPQRADARVRPARPLRLLPRLRMERQHRARRRPQRGAEGRGPDAAPLLPRPGRRPFRRRPGRARRARPAPQAARGGRRALPAARRRALRRPRPRARPDAGTLGRGAQRLGHLRLAADGRFRGGRAGRHRGEFRRPQGAPRRVAPGRLAVRRLWRLDVLSRARPVARGAVGRDAVAPAIRDDRGVPRAHRRRGRARRTGRPAPRRPGAGRRACREDGAGRPRRHPQRRGRRGGGVHRRNPGRRAGRARRDPQPHRPVGDLAPLRRTRPGPAHPRAVGGVRVPRPGTRDEVGRHAPPRRERLARRAADQPLQPRPPLRGRRHRPRLRRRHDRRLHGRRSGARRPRRRDAGDRNQPRAGQLADRHGRLRGPGLRRRRPRAADPGFPFARHQPASPRPHRAAHPAPPRRGQRALHPRHAGGRECPLVQPHLPDTV</sequence>
<evidence type="ECO:0000313" key="2">
    <source>
        <dbReference type="EMBL" id="CAA9269141.1"/>
    </source>
</evidence>
<accession>A0A6J4J341</accession>
<feature type="compositionally biased region" description="Basic residues" evidence="1">
    <location>
        <begin position="417"/>
        <end position="446"/>
    </location>
</feature>
<feature type="compositionally biased region" description="Basic and acidic residues" evidence="1">
    <location>
        <begin position="386"/>
        <end position="407"/>
    </location>
</feature>
<feature type="compositionally biased region" description="Basic residues" evidence="1">
    <location>
        <begin position="321"/>
        <end position="347"/>
    </location>
</feature>
<feature type="compositionally biased region" description="Basic residues" evidence="1">
    <location>
        <begin position="507"/>
        <end position="517"/>
    </location>
</feature>
<feature type="compositionally biased region" description="Basic residues" evidence="1">
    <location>
        <begin position="79"/>
        <end position="88"/>
    </location>
</feature>
<feature type="compositionally biased region" description="Low complexity" evidence="1">
    <location>
        <begin position="480"/>
        <end position="492"/>
    </location>
</feature>
<organism evidence="2">
    <name type="scientific">uncultured Acetobacteraceae bacterium</name>
    <dbReference type="NCBI Taxonomy" id="169975"/>
    <lineage>
        <taxon>Bacteria</taxon>
        <taxon>Pseudomonadati</taxon>
        <taxon>Pseudomonadota</taxon>
        <taxon>Alphaproteobacteria</taxon>
        <taxon>Acetobacterales</taxon>
        <taxon>Acetobacteraceae</taxon>
        <taxon>environmental samples</taxon>
    </lineage>
</organism>
<dbReference type="AlphaFoldDB" id="A0A6J4J341"/>
<feature type="compositionally biased region" description="Basic and acidic residues" evidence="1">
    <location>
        <begin position="348"/>
        <end position="358"/>
    </location>
</feature>
<feature type="compositionally biased region" description="Basic residues" evidence="1">
    <location>
        <begin position="1"/>
        <end position="23"/>
    </location>
</feature>
<name>A0A6J4J341_9PROT</name>
<proteinExistence type="predicted"/>
<feature type="compositionally biased region" description="Low complexity" evidence="1">
    <location>
        <begin position="170"/>
        <end position="184"/>
    </location>
</feature>